<dbReference type="AlphaFoldDB" id="A0A1D7QKZ4"/>
<sequence length="72" mass="7893">MKDLLTQDISQHISLSPEETEEVCSLFQPKVIKKRAFYQMKVKSAGLKALLGISPKVATGSAFKLTLNSALN</sequence>
<dbReference type="KEGG" id="psty:BFS30_20440"/>
<evidence type="ECO:0000313" key="1">
    <source>
        <dbReference type="EMBL" id="AOM79327.1"/>
    </source>
</evidence>
<proteinExistence type="predicted"/>
<reference evidence="1 2" key="1">
    <citation type="submission" date="2016-08" db="EMBL/GenBank/DDBJ databases">
        <authorList>
            <person name="Seilhamer J.J."/>
        </authorList>
    </citation>
    <scope>NUCLEOTIDE SEQUENCE [LARGE SCALE GENOMIC DNA]</scope>
    <source>
        <strain evidence="1 2">DX4</strain>
    </source>
</reference>
<organism evidence="1 2">
    <name type="scientific">Pedobacter steynii</name>
    <dbReference type="NCBI Taxonomy" id="430522"/>
    <lineage>
        <taxon>Bacteria</taxon>
        <taxon>Pseudomonadati</taxon>
        <taxon>Bacteroidota</taxon>
        <taxon>Sphingobacteriia</taxon>
        <taxon>Sphingobacteriales</taxon>
        <taxon>Sphingobacteriaceae</taxon>
        <taxon>Pedobacter</taxon>
    </lineage>
</organism>
<evidence type="ECO:0000313" key="2">
    <source>
        <dbReference type="Proteomes" id="UP000094313"/>
    </source>
</evidence>
<dbReference type="RefSeq" id="WP_069380990.1">
    <property type="nucleotide sequence ID" value="NZ_CP017141.1"/>
</dbReference>
<name>A0A1D7QKZ4_9SPHI</name>
<protein>
    <submittedName>
        <fullName evidence="1">Uncharacterized protein</fullName>
    </submittedName>
</protein>
<gene>
    <name evidence="1" type="ORF">BFS30_20440</name>
</gene>
<keyword evidence="2" id="KW-1185">Reference proteome</keyword>
<dbReference type="Proteomes" id="UP000094313">
    <property type="component" value="Chromosome"/>
</dbReference>
<accession>A0A1D7QKZ4</accession>
<dbReference type="EMBL" id="CP017141">
    <property type="protein sequence ID" value="AOM79327.1"/>
    <property type="molecule type" value="Genomic_DNA"/>
</dbReference>